<name>A0A0V8JC41_9BACL</name>
<dbReference type="Proteomes" id="UP000054099">
    <property type="component" value="Unassembled WGS sequence"/>
</dbReference>
<proteinExistence type="predicted"/>
<sequence length="84" mass="9726">MERKDTKNFFQKYRDTAFCVGIAYLIVSVTPQQWALWWLMLPVLFVAFFAAGKFERSKIPAGLKTGISYSMLIIGFSLYNIYRG</sequence>
<dbReference type="AlphaFoldDB" id="A0A0V8JC41"/>
<feature type="transmembrane region" description="Helical" evidence="1">
    <location>
        <begin position="66"/>
        <end position="82"/>
    </location>
</feature>
<evidence type="ECO:0000313" key="2">
    <source>
        <dbReference type="EMBL" id="KSU84537.1"/>
    </source>
</evidence>
<comment type="caution">
    <text evidence="2">The sequence shown here is derived from an EMBL/GenBank/DDBJ whole genome shotgun (WGS) entry which is preliminary data.</text>
</comment>
<evidence type="ECO:0000256" key="1">
    <source>
        <dbReference type="SAM" id="Phobius"/>
    </source>
</evidence>
<protein>
    <submittedName>
        <fullName evidence="2">Uncharacterized protein</fullName>
    </submittedName>
</protein>
<gene>
    <name evidence="2" type="ORF">AS030_03040</name>
</gene>
<keyword evidence="3" id="KW-1185">Reference proteome</keyword>
<reference evidence="2 3" key="1">
    <citation type="journal article" date="2014" name="Antonie Van Leeuwenhoek">
        <title>Fictibacillus enclensis sp. nov., isolated from marine sediment.</title>
        <authorList>
            <person name="Dastager S.G."/>
            <person name="Mawlankar R."/>
            <person name="Srinivasan K."/>
            <person name="Tang S.K."/>
            <person name="Lee J.C."/>
            <person name="Ramana V.V."/>
            <person name="Shouche Y.S."/>
        </authorList>
    </citation>
    <scope>NUCLEOTIDE SEQUENCE [LARGE SCALE GENOMIC DNA]</scope>
    <source>
        <strain evidence="2 3">NIO-1003</strain>
    </source>
</reference>
<dbReference type="RefSeq" id="WP_061968245.1">
    <property type="nucleotide sequence ID" value="NZ_FMAV01000001.1"/>
</dbReference>
<keyword evidence="1" id="KW-0812">Transmembrane</keyword>
<keyword evidence="1" id="KW-0472">Membrane</keyword>
<dbReference type="EMBL" id="LNQN01000001">
    <property type="protein sequence ID" value="KSU84537.1"/>
    <property type="molecule type" value="Genomic_DNA"/>
</dbReference>
<keyword evidence="1" id="KW-1133">Transmembrane helix</keyword>
<evidence type="ECO:0000313" key="3">
    <source>
        <dbReference type="Proteomes" id="UP000054099"/>
    </source>
</evidence>
<organism evidence="2 3">
    <name type="scientific">Fictibacillus enclensis</name>
    <dbReference type="NCBI Taxonomy" id="1017270"/>
    <lineage>
        <taxon>Bacteria</taxon>
        <taxon>Bacillati</taxon>
        <taxon>Bacillota</taxon>
        <taxon>Bacilli</taxon>
        <taxon>Bacillales</taxon>
        <taxon>Fictibacillaceae</taxon>
        <taxon>Fictibacillus</taxon>
    </lineage>
</organism>
<feature type="transmembrane region" description="Helical" evidence="1">
    <location>
        <begin position="12"/>
        <end position="29"/>
    </location>
</feature>
<accession>A0A0V8JC41</accession>